<dbReference type="SMART" id="SM00850">
    <property type="entry name" value="LytTR"/>
    <property type="match status" value="1"/>
</dbReference>
<dbReference type="InterPro" id="IPR007492">
    <property type="entry name" value="LytTR_DNA-bd_dom"/>
</dbReference>
<keyword evidence="1" id="KW-1133">Transmembrane helix</keyword>
<feature type="transmembrane region" description="Helical" evidence="1">
    <location>
        <begin position="118"/>
        <end position="137"/>
    </location>
</feature>
<organism evidence="3 4">
    <name type="scientific">Altererythrobacter epoxidivorans</name>
    <dbReference type="NCBI Taxonomy" id="361183"/>
    <lineage>
        <taxon>Bacteria</taxon>
        <taxon>Pseudomonadati</taxon>
        <taxon>Pseudomonadota</taxon>
        <taxon>Alphaproteobacteria</taxon>
        <taxon>Sphingomonadales</taxon>
        <taxon>Erythrobacteraceae</taxon>
        <taxon>Altererythrobacter</taxon>
    </lineage>
</organism>
<protein>
    <recommendedName>
        <fullName evidence="2">HTH LytTR-type domain-containing protein</fullName>
    </recommendedName>
</protein>
<dbReference type="GO" id="GO:0003677">
    <property type="term" value="F:DNA binding"/>
    <property type="evidence" value="ECO:0007669"/>
    <property type="project" value="InterPro"/>
</dbReference>
<dbReference type="STRING" id="361183.AMC99_00259"/>
<feature type="transmembrane region" description="Helical" evidence="1">
    <location>
        <begin position="53"/>
        <end position="74"/>
    </location>
</feature>
<dbReference type="Proteomes" id="UP000057938">
    <property type="component" value="Chromosome"/>
</dbReference>
<proteinExistence type="predicted"/>
<feature type="transmembrane region" description="Helical" evidence="1">
    <location>
        <begin position="157"/>
        <end position="175"/>
    </location>
</feature>
<evidence type="ECO:0000259" key="2">
    <source>
        <dbReference type="PROSITE" id="PS50930"/>
    </source>
</evidence>
<keyword evidence="1" id="KW-0472">Membrane</keyword>
<gene>
    <name evidence="3" type="ORF">AMC99_00259</name>
</gene>
<evidence type="ECO:0000313" key="3">
    <source>
        <dbReference type="EMBL" id="ALE15575.1"/>
    </source>
</evidence>
<dbReference type="KEGG" id="aep:AMC99_00259"/>
<keyword evidence="4" id="KW-1185">Reference proteome</keyword>
<dbReference type="PATRIC" id="fig|361183.4.peg.260"/>
<name>A0A0M4MTR3_9SPHN</name>
<dbReference type="PROSITE" id="PS50930">
    <property type="entry name" value="HTH_LYTTR"/>
    <property type="match status" value="1"/>
</dbReference>
<dbReference type="AlphaFoldDB" id="A0A0M4MTR3"/>
<evidence type="ECO:0000313" key="4">
    <source>
        <dbReference type="Proteomes" id="UP000057938"/>
    </source>
</evidence>
<accession>A0A0M4MTR3</accession>
<reference evidence="3 4" key="1">
    <citation type="submission" date="2015-09" db="EMBL/GenBank/DDBJ databases">
        <title>Complete genome sequence of a benzo[a]pyrene-degrading bacterium Altererythrobacter epoxidivorans CGMCC 1.7731T.</title>
        <authorList>
            <person name="Li Z."/>
            <person name="Cheng H."/>
            <person name="Huo Y."/>
            <person name="Xu X."/>
        </authorList>
    </citation>
    <scope>NUCLEOTIDE SEQUENCE [LARGE SCALE GENOMIC DNA]</scope>
    <source>
        <strain evidence="3 4">CGMCC 1.7731</strain>
    </source>
</reference>
<feature type="domain" description="HTH LytTR-type" evidence="2">
    <location>
        <begin position="210"/>
        <end position="299"/>
    </location>
</feature>
<evidence type="ECO:0000256" key="1">
    <source>
        <dbReference type="SAM" id="Phobius"/>
    </source>
</evidence>
<dbReference type="Gene3D" id="2.40.50.1020">
    <property type="entry name" value="LytTr DNA-binding domain"/>
    <property type="match status" value="1"/>
</dbReference>
<feature type="transmembrane region" description="Helical" evidence="1">
    <location>
        <begin position="80"/>
        <end position="98"/>
    </location>
</feature>
<dbReference type="Pfam" id="PF04397">
    <property type="entry name" value="LytTR"/>
    <property type="match status" value="1"/>
</dbReference>
<dbReference type="EMBL" id="CP012669">
    <property type="protein sequence ID" value="ALE15575.1"/>
    <property type="molecule type" value="Genomic_DNA"/>
</dbReference>
<keyword evidence="1" id="KW-0812">Transmembrane</keyword>
<sequence>MVPAIRLSRTGWLLRERRGNRAFCHFTKREWALVSRAMNAAYPSGRKALLRKLLVDFAIMAVIGVVLALIGPLGTFREPIGLRLIAWVLFCFIGYALYSPIDTLAQRLAPALDLPVSALRLAGVLLSSIPMAVVVWVLPRFPGNIDWPGADKAIEHYLYVVVIGGMITFITTLMSPPATEEAGASEAGAPTAAMRRKAQFLERLPPALGSDLIALEMEDHYVRAHTPLGSELILMRMRDAVAELGGIEGMQVHRSWWVARGAVEDVEREGRNVRLVLGNGITAPVSRAKVAVLKDAGWI</sequence>